<name>A0A8H6HC01_9AGAR</name>
<sequence length="371" mass="41321">MRAKHAPSRFGINGRSTSVRIGSLSFTKDDGTTVIDAAVKLSFRQVGRSQEEAFIKKAHQDFQGKDFPAGGNPLEYLPKILMSHEYPSFKTDIIRKAVLSNVDDLHHLGTRVPELLVMPAYKPLSSLTEQGDTVLLDAFLQLMYCHAMLWSIGIEHGDISPGNLMVDPETGKPKLCDFDLSHLRTETRPKGDSNAGTQPFMAIELLTERAMLGEIPRVYRHEVESFVAVLVWIVLRYRKGVLADDSTTKGWTDPSFTKCKDARETTVMRILAGSLPKPSWVSNKIWKVVEDAVSSMERELGRAKTLRAERMWAKGREDAAQIASADEELGRLDGMEFIEKLCAWFLFKGPLGDELAVVLKGQITGPESVAM</sequence>
<dbReference type="InterPro" id="IPR011009">
    <property type="entry name" value="Kinase-like_dom_sf"/>
</dbReference>
<dbReference type="GO" id="GO:0005524">
    <property type="term" value="F:ATP binding"/>
    <property type="evidence" value="ECO:0007669"/>
    <property type="project" value="InterPro"/>
</dbReference>
<feature type="domain" description="Protein kinase" evidence="1">
    <location>
        <begin position="1"/>
        <end position="313"/>
    </location>
</feature>
<dbReference type="Proteomes" id="UP000521943">
    <property type="component" value="Unassembled WGS sequence"/>
</dbReference>
<organism evidence="2 4">
    <name type="scientific">Ephemerocybe angulata</name>
    <dbReference type="NCBI Taxonomy" id="980116"/>
    <lineage>
        <taxon>Eukaryota</taxon>
        <taxon>Fungi</taxon>
        <taxon>Dikarya</taxon>
        <taxon>Basidiomycota</taxon>
        <taxon>Agaricomycotina</taxon>
        <taxon>Agaricomycetes</taxon>
        <taxon>Agaricomycetidae</taxon>
        <taxon>Agaricales</taxon>
        <taxon>Agaricineae</taxon>
        <taxon>Psathyrellaceae</taxon>
        <taxon>Ephemerocybe</taxon>
    </lineage>
</organism>
<protein>
    <recommendedName>
        <fullName evidence="1">Protein kinase domain-containing protein</fullName>
    </recommendedName>
</protein>
<dbReference type="PANTHER" id="PTHR38248">
    <property type="entry name" value="FUNK1 6"/>
    <property type="match status" value="1"/>
</dbReference>
<dbReference type="EMBL" id="JACGCI010000160">
    <property type="protein sequence ID" value="KAF6743063.1"/>
    <property type="molecule type" value="Genomic_DNA"/>
</dbReference>
<evidence type="ECO:0000313" key="3">
    <source>
        <dbReference type="EMBL" id="KAF6743557.1"/>
    </source>
</evidence>
<dbReference type="PANTHER" id="PTHR38248:SF2">
    <property type="entry name" value="FUNK1 11"/>
    <property type="match status" value="1"/>
</dbReference>
<evidence type="ECO:0000313" key="2">
    <source>
        <dbReference type="EMBL" id="KAF6743063.1"/>
    </source>
</evidence>
<accession>A0A8H6HC01</accession>
<evidence type="ECO:0000313" key="4">
    <source>
        <dbReference type="Proteomes" id="UP000521943"/>
    </source>
</evidence>
<dbReference type="EMBL" id="JACGCI010000142">
    <property type="protein sequence ID" value="KAF6743557.1"/>
    <property type="molecule type" value="Genomic_DNA"/>
</dbReference>
<dbReference type="Pfam" id="PF17667">
    <property type="entry name" value="Pkinase_fungal"/>
    <property type="match status" value="1"/>
</dbReference>
<evidence type="ECO:0000259" key="1">
    <source>
        <dbReference type="PROSITE" id="PS50011"/>
    </source>
</evidence>
<dbReference type="OrthoDB" id="5569250at2759"/>
<dbReference type="InterPro" id="IPR040976">
    <property type="entry name" value="Pkinase_fungal"/>
</dbReference>
<comment type="caution">
    <text evidence="2">The sequence shown here is derived from an EMBL/GenBank/DDBJ whole genome shotgun (WGS) entry which is preliminary data.</text>
</comment>
<dbReference type="AlphaFoldDB" id="A0A8H6HC01"/>
<dbReference type="PROSITE" id="PS50011">
    <property type="entry name" value="PROTEIN_KINASE_DOM"/>
    <property type="match status" value="1"/>
</dbReference>
<dbReference type="Gene3D" id="1.10.510.10">
    <property type="entry name" value="Transferase(Phosphotransferase) domain 1"/>
    <property type="match status" value="1"/>
</dbReference>
<keyword evidence="4" id="KW-1185">Reference proteome</keyword>
<proteinExistence type="predicted"/>
<gene>
    <name evidence="3" type="ORF">DFP72DRAFT_1020307</name>
    <name evidence="2" type="ORF">DFP72DRAFT_1021446</name>
</gene>
<reference evidence="2 4" key="1">
    <citation type="submission" date="2020-07" db="EMBL/GenBank/DDBJ databases">
        <title>Comparative genomics of pyrophilous fungi reveals a link between fire events and developmental genes.</title>
        <authorList>
            <consortium name="DOE Joint Genome Institute"/>
            <person name="Steindorff A.S."/>
            <person name="Carver A."/>
            <person name="Calhoun S."/>
            <person name="Stillman K."/>
            <person name="Liu H."/>
            <person name="Lipzen A."/>
            <person name="Pangilinan J."/>
            <person name="Labutti K."/>
            <person name="Bruns T.D."/>
            <person name="Grigoriev I.V."/>
        </authorList>
    </citation>
    <scope>NUCLEOTIDE SEQUENCE [LARGE SCALE GENOMIC DNA]</scope>
    <source>
        <strain evidence="2 4">CBS 144469</strain>
    </source>
</reference>
<dbReference type="GO" id="GO:0004672">
    <property type="term" value="F:protein kinase activity"/>
    <property type="evidence" value="ECO:0007669"/>
    <property type="project" value="InterPro"/>
</dbReference>
<dbReference type="InterPro" id="IPR000719">
    <property type="entry name" value="Prot_kinase_dom"/>
</dbReference>
<dbReference type="SUPFAM" id="SSF56112">
    <property type="entry name" value="Protein kinase-like (PK-like)"/>
    <property type="match status" value="1"/>
</dbReference>